<evidence type="ECO:0000313" key="1">
    <source>
        <dbReference type="EMBL" id="QBZ65946.1"/>
    </source>
</evidence>
<dbReference type="AlphaFoldDB" id="A0A4P7NVI7"/>
<reference evidence="1 2" key="1">
    <citation type="journal article" date="2019" name="Mol. Biol. Evol.">
        <title>Blast fungal genomes show frequent chromosomal changes, gene gains and losses, and effector gene turnover.</title>
        <authorList>
            <person name="Gomez Luciano L.B."/>
            <person name="Jason Tsai I."/>
            <person name="Chuma I."/>
            <person name="Tosa Y."/>
            <person name="Chen Y.H."/>
            <person name="Li J.Y."/>
            <person name="Li M.Y."/>
            <person name="Jade Lu M.Y."/>
            <person name="Nakayashiki H."/>
            <person name="Li W.H."/>
        </authorList>
    </citation>
    <scope>NUCLEOTIDE SEQUENCE [LARGE SCALE GENOMIC DNA]</scope>
    <source>
        <strain evidence="1">MZ5-1-6</strain>
    </source>
</reference>
<proteinExistence type="predicted"/>
<organism evidence="1 2">
    <name type="scientific">Pyricularia oryzae</name>
    <name type="common">Rice blast fungus</name>
    <name type="synonym">Magnaporthe oryzae</name>
    <dbReference type="NCBI Taxonomy" id="318829"/>
    <lineage>
        <taxon>Eukaryota</taxon>
        <taxon>Fungi</taxon>
        <taxon>Dikarya</taxon>
        <taxon>Ascomycota</taxon>
        <taxon>Pezizomycotina</taxon>
        <taxon>Sordariomycetes</taxon>
        <taxon>Sordariomycetidae</taxon>
        <taxon>Magnaporthales</taxon>
        <taxon>Pyriculariaceae</taxon>
        <taxon>Pyricularia</taxon>
    </lineage>
</organism>
<dbReference type="EMBL" id="CP034210">
    <property type="protein sequence ID" value="QBZ65946.1"/>
    <property type="molecule type" value="Genomic_DNA"/>
</dbReference>
<gene>
    <name evidence="1" type="ORF">PoMZ_12913</name>
</gene>
<dbReference type="Proteomes" id="UP000294847">
    <property type="component" value="Chromosome 7"/>
</dbReference>
<evidence type="ECO:0000313" key="2">
    <source>
        <dbReference type="Proteomes" id="UP000294847"/>
    </source>
</evidence>
<sequence>MHRTDTRAGIYGGTSVPFQSQILPLCSGFSPNITSSILSAAFSGSCRSPLASAPDQNSFEKSVLTVPGWYATAKAASPRPARFRSCQSKVRVRLLTAALEARYVYQPPCLLSWTDPTRADMLTHTEWFGSTPLSSPPSLPMSERPRGRKRAKCFISIKGPRVLIRNESSHAGQGKSQPEVVAPLPGEVLGCARLGGGAHAVLVRHVDAGHVQSGRERTLIAGEVGQQRGFGPVWVRAARRQDGQGGAAEEGAREVVAYAAGGRADQSPGFGHFY</sequence>
<protein>
    <submittedName>
        <fullName evidence="1">Uncharacterized protein</fullName>
    </submittedName>
</protein>
<accession>A0A4P7NVI7</accession>
<name>A0A4P7NVI7_PYROR</name>